<evidence type="ECO:0000313" key="4">
    <source>
        <dbReference type="Proteomes" id="UP000521676"/>
    </source>
</evidence>
<dbReference type="GO" id="GO:0006654">
    <property type="term" value="P:phosphatidic acid biosynthetic process"/>
    <property type="evidence" value="ECO:0007669"/>
    <property type="project" value="TreeGrafter"/>
</dbReference>
<accession>A0A8T7LUQ1</accession>
<evidence type="ECO:0000313" key="2">
    <source>
        <dbReference type="EMBL" id="NWJ45744.1"/>
    </source>
</evidence>
<protein>
    <submittedName>
        <fullName evidence="2">Alpha/beta fold hydrolase</fullName>
    </submittedName>
    <submittedName>
        <fullName evidence="3">Lysophospholipase</fullName>
    </submittedName>
</protein>
<keyword evidence="2" id="KW-0378">Hydrolase</keyword>
<dbReference type="EMBL" id="CP128399">
    <property type="protein sequence ID" value="WJW67613.1"/>
    <property type="molecule type" value="Genomic_DNA"/>
</dbReference>
<sequence length="259" mass="29650">MKLEIISQIPENPKSPPLLFIHGAMHGAWCWSEYFVPFFAEAGYPSYALSFRGHGKSEGQIEGTTLSDYLQDIRQVAEQLPESPVLVGHSLGAFLALKYLEKYPIKGALLVSPTLPFPLYMRIPGTILGKPFRFLMKNRKVPAPKSTETVRRMFFSQQLPEEQLQHYASQMCDGSMLGFMGLLWEKSPKPALVKQVPVLFQINATDTMRKFMPDDKFAQLYGAERQVYYGTAHNMMLETNWREIAEDGLNWLKKHFPQR</sequence>
<reference evidence="2 4" key="1">
    <citation type="submission" date="2020-06" db="EMBL/GenBank/DDBJ databases">
        <title>Anoxygenic phototrophic Chloroflexota member uses a Type I reaction center.</title>
        <authorList>
            <person name="Tsuji J.M."/>
            <person name="Shaw N.A."/>
            <person name="Nagashima S."/>
            <person name="Venkiteswaran J."/>
            <person name="Schiff S.L."/>
            <person name="Hanada S."/>
            <person name="Tank M."/>
            <person name="Neufeld J.D."/>
        </authorList>
    </citation>
    <scope>NUCLEOTIDE SEQUENCE [LARGE SCALE GENOMIC DNA]</scope>
    <source>
        <strain evidence="2">L227-S17</strain>
    </source>
</reference>
<reference evidence="3" key="2">
    <citation type="journal article" date="2024" name="Nature">
        <title>Anoxygenic phototroph of the Chloroflexota uses a type I reaction centre.</title>
        <authorList>
            <person name="Tsuji J.M."/>
            <person name="Shaw N.A."/>
            <person name="Nagashima S."/>
            <person name="Venkiteswaran J.J."/>
            <person name="Schiff S.L."/>
            <person name="Watanabe T."/>
            <person name="Fukui M."/>
            <person name="Hanada S."/>
            <person name="Tank M."/>
            <person name="Neufeld J.D."/>
        </authorList>
    </citation>
    <scope>NUCLEOTIDE SEQUENCE</scope>
    <source>
        <strain evidence="3">L227-S17</strain>
    </source>
</reference>
<feature type="domain" description="AB hydrolase-1" evidence="1">
    <location>
        <begin position="18"/>
        <end position="246"/>
    </location>
</feature>
<dbReference type="GO" id="GO:0052689">
    <property type="term" value="F:carboxylic ester hydrolase activity"/>
    <property type="evidence" value="ECO:0007669"/>
    <property type="project" value="TreeGrafter"/>
</dbReference>
<dbReference type="AlphaFoldDB" id="A0A8T7LUQ1"/>
<evidence type="ECO:0000313" key="5">
    <source>
        <dbReference type="Proteomes" id="UP001431572"/>
    </source>
</evidence>
<dbReference type="PANTHER" id="PTHR42886">
    <property type="entry name" value="RE40534P-RELATED"/>
    <property type="match status" value="1"/>
</dbReference>
<gene>
    <name evidence="2" type="ORF">HXX08_07685</name>
    <name evidence="3" type="ORF">OZ401_000882</name>
</gene>
<dbReference type="Pfam" id="PF12697">
    <property type="entry name" value="Abhydrolase_6"/>
    <property type="match status" value="1"/>
</dbReference>
<evidence type="ECO:0000259" key="1">
    <source>
        <dbReference type="Pfam" id="PF12697"/>
    </source>
</evidence>
<dbReference type="SUPFAM" id="SSF53474">
    <property type="entry name" value="alpha/beta-Hydrolases"/>
    <property type="match status" value="1"/>
</dbReference>
<organism evidence="2 4">
    <name type="scientific">Candidatus Chlorohelix allophototropha</name>
    <dbReference type="NCBI Taxonomy" id="3003348"/>
    <lineage>
        <taxon>Bacteria</taxon>
        <taxon>Bacillati</taxon>
        <taxon>Chloroflexota</taxon>
        <taxon>Chloroflexia</taxon>
        <taxon>Candidatus Chloroheliales</taxon>
        <taxon>Candidatus Chloroheliaceae</taxon>
        <taxon>Candidatus Chlorohelix</taxon>
    </lineage>
</organism>
<dbReference type="RefSeq" id="WP_341469502.1">
    <property type="nucleotide sequence ID" value="NZ_CP128399.1"/>
</dbReference>
<dbReference type="PANTHER" id="PTHR42886:SF42">
    <property type="entry name" value="ALPHA_BETA-HYDROLASES SUPERFAMILY PROTEIN"/>
    <property type="match status" value="1"/>
</dbReference>
<dbReference type="Proteomes" id="UP001431572">
    <property type="component" value="Chromosome 1"/>
</dbReference>
<dbReference type="EMBL" id="JACATZ010000001">
    <property type="protein sequence ID" value="NWJ45744.1"/>
    <property type="molecule type" value="Genomic_DNA"/>
</dbReference>
<proteinExistence type="predicted"/>
<name>A0A8T7LUQ1_9CHLR</name>
<dbReference type="InterPro" id="IPR029058">
    <property type="entry name" value="AB_hydrolase_fold"/>
</dbReference>
<dbReference type="Proteomes" id="UP000521676">
    <property type="component" value="Unassembled WGS sequence"/>
</dbReference>
<dbReference type="GO" id="GO:0055088">
    <property type="term" value="P:lipid homeostasis"/>
    <property type="evidence" value="ECO:0007669"/>
    <property type="project" value="TreeGrafter"/>
</dbReference>
<dbReference type="Gene3D" id="3.40.50.1820">
    <property type="entry name" value="alpha/beta hydrolase"/>
    <property type="match status" value="1"/>
</dbReference>
<evidence type="ECO:0000313" key="3">
    <source>
        <dbReference type="EMBL" id="WJW67613.1"/>
    </source>
</evidence>
<keyword evidence="5" id="KW-1185">Reference proteome</keyword>
<dbReference type="GO" id="GO:0042171">
    <property type="term" value="F:lysophosphatidic acid acyltransferase activity"/>
    <property type="evidence" value="ECO:0007669"/>
    <property type="project" value="TreeGrafter"/>
</dbReference>
<dbReference type="InterPro" id="IPR000073">
    <property type="entry name" value="AB_hydrolase_1"/>
</dbReference>